<dbReference type="Proteomes" id="UP000248168">
    <property type="component" value="Unassembled WGS sequence"/>
</dbReference>
<dbReference type="AlphaFoldDB" id="A0A330L0U5"/>
<protein>
    <submittedName>
        <fullName evidence="1">Uncharacterized protein</fullName>
    </submittedName>
</protein>
<gene>
    <name evidence="1" type="ORF">NITLEN_10487</name>
</gene>
<organism evidence="1 2">
    <name type="scientific">Nitrospira lenta</name>
    <dbReference type="NCBI Taxonomy" id="1436998"/>
    <lineage>
        <taxon>Bacteria</taxon>
        <taxon>Pseudomonadati</taxon>
        <taxon>Nitrospirota</taxon>
        <taxon>Nitrospiria</taxon>
        <taxon>Nitrospirales</taxon>
        <taxon>Nitrospiraceae</taxon>
        <taxon>Nitrospira</taxon>
    </lineage>
</organism>
<dbReference type="EMBL" id="OUNR01000001">
    <property type="protein sequence ID" value="SPP63401.1"/>
    <property type="molecule type" value="Genomic_DNA"/>
</dbReference>
<evidence type="ECO:0000313" key="1">
    <source>
        <dbReference type="EMBL" id="SPP63401.1"/>
    </source>
</evidence>
<reference evidence="2" key="1">
    <citation type="submission" date="2018-04" db="EMBL/GenBank/DDBJ databases">
        <authorList>
            <person name="Lucker S."/>
            <person name="Sakoula D."/>
        </authorList>
    </citation>
    <scope>NUCLEOTIDE SEQUENCE [LARGE SCALE GENOMIC DNA]</scope>
</reference>
<evidence type="ECO:0000313" key="2">
    <source>
        <dbReference type="Proteomes" id="UP000248168"/>
    </source>
</evidence>
<sequence>MQLLFKTTPTGATRRTTWPDTELIRPSLDSHEPIILR</sequence>
<name>A0A330L0U5_9BACT</name>
<keyword evidence="2" id="KW-1185">Reference proteome</keyword>
<accession>A0A330L0U5</accession>
<dbReference type="InParanoid" id="A0A330L0U5"/>
<proteinExistence type="predicted"/>